<keyword evidence="7" id="KW-0547">Nucleotide-binding</keyword>
<evidence type="ECO:0000259" key="6">
    <source>
        <dbReference type="Pfam" id="PF00689"/>
    </source>
</evidence>
<feature type="transmembrane region" description="Helical" evidence="5">
    <location>
        <begin position="227"/>
        <end position="245"/>
    </location>
</feature>
<dbReference type="NCBIfam" id="TIGR01494">
    <property type="entry name" value="ATPase_P-type"/>
    <property type="match status" value="1"/>
</dbReference>
<protein>
    <submittedName>
        <fullName evidence="7">Potassium-transporting ATPase ATP-binding subunit</fullName>
    </submittedName>
</protein>
<dbReference type="AlphaFoldDB" id="A0A645EDZ4"/>
<dbReference type="Pfam" id="PF00689">
    <property type="entry name" value="Cation_ATPase_C"/>
    <property type="match status" value="1"/>
</dbReference>
<dbReference type="SUPFAM" id="SSF81665">
    <property type="entry name" value="Calcium ATPase, transmembrane domain M"/>
    <property type="match status" value="1"/>
</dbReference>
<keyword evidence="4 5" id="KW-0472">Membrane</keyword>
<dbReference type="EMBL" id="VSSQ01046303">
    <property type="protein sequence ID" value="MPN00275.1"/>
    <property type="molecule type" value="Genomic_DNA"/>
</dbReference>
<evidence type="ECO:0000313" key="7">
    <source>
        <dbReference type="EMBL" id="MPN00275.1"/>
    </source>
</evidence>
<dbReference type="InterPro" id="IPR050510">
    <property type="entry name" value="Cation_transp_ATPase_P-type"/>
</dbReference>
<dbReference type="Gene3D" id="1.20.1110.10">
    <property type="entry name" value="Calcium-transporting ATPase, transmembrane domain"/>
    <property type="match status" value="1"/>
</dbReference>
<dbReference type="GO" id="GO:0030007">
    <property type="term" value="P:intracellular potassium ion homeostasis"/>
    <property type="evidence" value="ECO:0007669"/>
    <property type="project" value="TreeGrafter"/>
</dbReference>
<feature type="transmembrane region" description="Helical" evidence="5">
    <location>
        <begin position="257"/>
        <end position="277"/>
    </location>
</feature>
<dbReference type="GO" id="GO:0005391">
    <property type="term" value="F:P-type sodium:potassium-exchanging transporter activity"/>
    <property type="evidence" value="ECO:0007669"/>
    <property type="project" value="TreeGrafter"/>
</dbReference>
<dbReference type="GO" id="GO:0036376">
    <property type="term" value="P:sodium ion export across plasma membrane"/>
    <property type="evidence" value="ECO:0007669"/>
    <property type="project" value="TreeGrafter"/>
</dbReference>
<dbReference type="PRINTS" id="PR00120">
    <property type="entry name" value="HATPASE"/>
</dbReference>
<proteinExistence type="predicted"/>
<reference evidence="7" key="1">
    <citation type="submission" date="2019-08" db="EMBL/GenBank/DDBJ databases">
        <authorList>
            <person name="Kucharzyk K."/>
            <person name="Murdoch R.W."/>
            <person name="Higgins S."/>
            <person name="Loffler F."/>
        </authorList>
    </citation>
    <scope>NUCLEOTIDE SEQUENCE</scope>
</reference>
<name>A0A645EDZ4_9ZZZZ</name>
<dbReference type="GO" id="GO:0016887">
    <property type="term" value="F:ATP hydrolysis activity"/>
    <property type="evidence" value="ECO:0007669"/>
    <property type="project" value="InterPro"/>
</dbReference>
<dbReference type="InterPro" id="IPR023214">
    <property type="entry name" value="HAD_sf"/>
</dbReference>
<dbReference type="PANTHER" id="PTHR43294:SF20">
    <property type="entry name" value="P-TYPE ATPASE"/>
    <property type="match status" value="1"/>
</dbReference>
<evidence type="ECO:0000256" key="4">
    <source>
        <dbReference type="ARBA" id="ARBA00023136"/>
    </source>
</evidence>
<evidence type="ECO:0000256" key="1">
    <source>
        <dbReference type="ARBA" id="ARBA00004370"/>
    </source>
</evidence>
<keyword evidence="3 5" id="KW-1133">Transmembrane helix</keyword>
<dbReference type="InterPro" id="IPR006068">
    <property type="entry name" value="ATPase_P-typ_cation-transptr_C"/>
</dbReference>
<dbReference type="InterPro" id="IPR036412">
    <property type="entry name" value="HAD-like_sf"/>
</dbReference>
<feature type="domain" description="Cation-transporting P-type ATPase C-terminal" evidence="6">
    <location>
        <begin position="108"/>
        <end position="279"/>
    </location>
</feature>
<dbReference type="SUPFAM" id="SSF56784">
    <property type="entry name" value="HAD-like"/>
    <property type="match status" value="1"/>
</dbReference>
<feature type="transmembrane region" description="Helical" evidence="5">
    <location>
        <begin position="188"/>
        <end position="206"/>
    </location>
</feature>
<organism evidence="7">
    <name type="scientific">bioreactor metagenome</name>
    <dbReference type="NCBI Taxonomy" id="1076179"/>
    <lineage>
        <taxon>unclassified sequences</taxon>
        <taxon>metagenomes</taxon>
        <taxon>ecological metagenomes</taxon>
    </lineage>
</organism>
<dbReference type="GO" id="GO:0005524">
    <property type="term" value="F:ATP binding"/>
    <property type="evidence" value="ECO:0007669"/>
    <property type="project" value="UniProtKB-KW"/>
</dbReference>
<comment type="subcellular location">
    <subcellularLocation>
        <location evidence="1">Membrane</location>
    </subcellularLocation>
</comment>
<dbReference type="GO" id="GO:0006883">
    <property type="term" value="P:intracellular sodium ion homeostasis"/>
    <property type="evidence" value="ECO:0007669"/>
    <property type="project" value="TreeGrafter"/>
</dbReference>
<dbReference type="Gene3D" id="3.40.50.1000">
    <property type="entry name" value="HAD superfamily/HAD-like"/>
    <property type="match status" value="1"/>
</dbReference>
<accession>A0A645EDZ4</accession>
<gene>
    <name evidence="7" type="primary">kdpB_19</name>
    <name evidence="7" type="ORF">SDC9_147469</name>
</gene>
<dbReference type="GO" id="GO:1990573">
    <property type="term" value="P:potassium ion import across plasma membrane"/>
    <property type="evidence" value="ECO:0007669"/>
    <property type="project" value="TreeGrafter"/>
</dbReference>
<dbReference type="GO" id="GO:1902600">
    <property type="term" value="P:proton transmembrane transport"/>
    <property type="evidence" value="ECO:0007669"/>
    <property type="project" value="TreeGrafter"/>
</dbReference>
<feature type="transmembrane region" description="Helical" evidence="5">
    <location>
        <begin position="82"/>
        <end position="103"/>
    </location>
</feature>
<evidence type="ECO:0000256" key="5">
    <source>
        <dbReference type="SAM" id="Phobius"/>
    </source>
</evidence>
<feature type="transmembrane region" description="Helical" evidence="5">
    <location>
        <begin position="109"/>
        <end position="130"/>
    </location>
</feature>
<dbReference type="InterPro" id="IPR001757">
    <property type="entry name" value="P_typ_ATPase"/>
</dbReference>
<dbReference type="GO" id="GO:0005886">
    <property type="term" value="C:plasma membrane"/>
    <property type="evidence" value="ECO:0007669"/>
    <property type="project" value="TreeGrafter"/>
</dbReference>
<feature type="transmembrane region" description="Helical" evidence="5">
    <location>
        <begin position="151"/>
        <end position="176"/>
    </location>
</feature>
<keyword evidence="2 5" id="KW-0812">Transmembrane</keyword>
<dbReference type="InterPro" id="IPR023298">
    <property type="entry name" value="ATPase_P-typ_TM_dom_sf"/>
</dbReference>
<dbReference type="PRINTS" id="PR00119">
    <property type="entry name" value="CATATPASE"/>
</dbReference>
<evidence type="ECO:0000256" key="3">
    <source>
        <dbReference type="ARBA" id="ARBA00022989"/>
    </source>
</evidence>
<evidence type="ECO:0000256" key="2">
    <source>
        <dbReference type="ARBA" id="ARBA00022692"/>
    </source>
</evidence>
<sequence length="295" mass="32755">MPKHKLRIVKALQANGEIVAMTGDGVNDAPALKAADIGIAMGKRGTEVAREAADMILLDDNFSTIVHSIRDGRRIYDNIRKAIGYVLVIHIPIALLALMNPLVFPGLLLLLPIHVVLLELVIDPTCSIIFERLPPEPNTMTRPPRKRTDSILNCATLLKSLSQGSVIFALAAAGIFYLKNTGTDAAEIRSFMLFYLVIANFFLVYVNASEFKSCFRIIWEWRDKVVWIINMLIILLPFLLIYIPISNRIAKTAPFCFMHLCIALGLAVVASLWYEIFKLKKNAAISAAAKVTNHA</sequence>
<comment type="caution">
    <text evidence="7">The sequence shown here is derived from an EMBL/GenBank/DDBJ whole genome shotgun (WGS) entry which is preliminary data.</text>
</comment>
<keyword evidence="7" id="KW-0067">ATP-binding</keyword>
<dbReference type="PANTHER" id="PTHR43294">
    <property type="entry name" value="SODIUM/POTASSIUM-TRANSPORTING ATPASE SUBUNIT ALPHA"/>
    <property type="match status" value="1"/>
</dbReference>
<dbReference type="Pfam" id="PF00702">
    <property type="entry name" value="Hydrolase"/>
    <property type="match status" value="1"/>
</dbReference>